<evidence type="ECO:0000256" key="4">
    <source>
        <dbReference type="SAM" id="MobiDB-lite"/>
    </source>
</evidence>
<dbReference type="Pfam" id="PF00091">
    <property type="entry name" value="Tubulin"/>
    <property type="match status" value="1"/>
</dbReference>
<evidence type="ECO:0000256" key="3">
    <source>
        <dbReference type="ARBA" id="ARBA00023134"/>
    </source>
</evidence>
<dbReference type="NCBIfam" id="TIGR00065">
    <property type="entry name" value="ftsZ"/>
    <property type="match status" value="1"/>
</dbReference>
<gene>
    <name evidence="7" type="ORF">Esi_0010_0177</name>
</gene>
<proteinExistence type="inferred from homology"/>
<comment type="similarity">
    <text evidence="1">Belongs to the FtsZ family.</text>
</comment>
<accession>D8LC51</accession>
<dbReference type="InterPro" id="IPR003008">
    <property type="entry name" value="Tubulin_FtsZ_GTPase"/>
</dbReference>
<protein>
    <recommendedName>
        <fullName evidence="9">Plastid division protein FtsZ</fullName>
    </recommendedName>
</protein>
<dbReference type="PRINTS" id="PR00423">
    <property type="entry name" value="CELLDVISFTSZ"/>
</dbReference>
<dbReference type="AlphaFoldDB" id="D8LC51"/>
<dbReference type="Gene3D" id="3.40.50.1440">
    <property type="entry name" value="Tubulin/FtsZ, GTPase domain"/>
    <property type="match status" value="1"/>
</dbReference>
<dbReference type="InterPro" id="IPR036525">
    <property type="entry name" value="Tubulin/FtsZ_GTPase_sf"/>
</dbReference>
<organism evidence="7 8">
    <name type="scientific">Ectocarpus siliculosus</name>
    <name type="common">Brown alga</name>
    <name type="synonym">Conferva siliculosa</name>
    <dbReference type="NCBI Taxonomy" id="2880"/>
    <lineage>
        <taxon>Eukaryota</taxon>
        <taxon>Sar</taxon>
        <taxon>Stramenopiles</taxon>
        <taxon>Ochrophyta</taxon>
        <taxon>PX clade</taxon>
        <taxon>Phaeophyceae</taxon>
        <taxon>Ectocarpales</taxon>
        <taxon>Ectocarpaceae</taxon>
        <taxon>Ectocarpus</taxon>
    </lineage>
</organism>
<feature type="region of interest" description="Disordered" evidence="4">
    <location>
        <begin position="496"/>
        <end position="546"/>
    </location>
</feature>
<evidence type="ECO:0000256" key="2">
    <source>
        <dbReference type="ARBA" id="ARBA00022741"/>
    </source>
</evidence>
<dbReference type="GO" id="GO:0005525">
    <property type="term" value="F:GTP binding"/>
    <property type="evidence" value="ECO:0007669"/>
    <property type="project" value="UniProtKB-KW"/>
</dbReference>
<dbReference type="SUPFAM" id="SSF52490">
    <property type="entry name" value="Tubulin nucleotide-binding domain-like"/>
    <property type="match status" value="1"/>
</dbReference>
<dbReference type="OrthoDB" id="70257at2759"/>
<dbReference type="InterPro" id="IPR017975">
    <property type="entry name" value="Tubulin_CS"/>
</dbReference>
<keyword evidence="3" id="KW-0342">GTP-binding</keyword>
<dbReference type="HAMAP" id="MF_00909">
    <property type="entry name" value="FtsZ"/>
    <property type="match status" value="1"/>
</dbReference>
<dbReference type="SUPFAM" id="SSF55307">
    <property type="entry name" value="Tubulin C-terminal domain-like"/>
    <property type="match status" value="1"/>
</dbReference>
<dbReference type="GO" id="GO:0005874">
    <property type="term" value="C:microtubule"/>
    <property type="evidence" value="ECO:0007669"/>
    <property type="project" value="InterPro"/>
</dbReference>
<dbReference type="GO" id="GO:0005737">
    <property type="term" value="C:cytoplasm"/>
    <property type="evidence" value="ECO:0007669"/>
    <property type="project" value="TreeGrafter"/>
</dbReference>
<dbReference type="EMBL" id="FN649733">
    <property type="protein sequence ID" value="CBN79234.1"/>
    <property type="molecule type" value="Genomic_DNA"/>
</dbReference>
<dbReference type="PANTHER" id="PTHR30314:SF3">
    <property type="entry name" value="MITOCHONDRIAL DIVISION PROTEIN FSZA"/>
    <property type="match status" value="1"/>
</dbReference>
<dbReference type="InterPro" id="IPR008280">
    <property type="entry name" value="Tub_FtsZ_C"/>
</dbReference>
<dbReference type="InterPro" id="IPR018316">
    <property type="entry name" value="Tubulin/FtsZ_2-layer-sand-dom"/>
</dbReference>
<evidence type="ECO:0000259" key="5">
    <source>
        <dbReference type="SMART" id="SM00864"/>
    </source>
</evidence>
<dbReference type="InterPro" id="IPR024757">
    <property type="entry name" value="FtsZ_C"/>
</dbReference>
<dbReference type="GO" id="GO:0007017">
    <property type="term" value="P:microtubule-based process"/>
    <property type="evidence" value="ECO:0007669"/>
    <property type="project" value="InterPro"/>
</dbReference>
<dbReference type="InParanoid" id="D8LC51"/>
<reference evidence="7 8" key="1">
    <citation type="journal article" date="2010" name="Nature">
        <title>The Ectocarpus genome and the independent evolution of multicellularity in brown algae.</title>
        <authorList>
            <person name="Cock J.M."/>
            <person name="Sterck L."/>
            <person name="Rouze P."/>
            <person name="Scornet D."/>
            <person name="Allen A.E."/>
            <person name="Amoutzias G."/>
            <person name="Anthouard V."/>
            <person name="Artiguenave F."/>
            <person name="Aury J.M."/>
            <person name="Badger J.H."/>
            <person name="Beszteri B."/>
            <person name="Billiau K."/>
            <person name="Bonnet E."/>
            <person name="Bothwell J.H."/>
            <person name="Bowler C."/>
            <person name="Boyen C."/>
            <person name="Brownlee C."/>
            <person name="Carrano C.J."/>
            <person name="Charrier B."/>
            <person name="Cho G.Y."/>
            <person name="Coelho S.M."/>
            <person name="Collen J."/>
            <person name="Corre E."/>
            <person name="Da Silva C."/>
            <person name="Delage L."/>
            <person name="Delaroque N."/>
            <person name="Dittami S.M."/>
            <person name="Doulbeau S."/>
            <person name="Elias M."/>
            <person name="Farnham G."/>
            <person name="Gachon C.M."/>
            <person name="Gschloessl B."/>
            <person name="Heesch S."/>
            <person name="Jabbari K."/>
            <person name="Jubin C."/>
            <person name="Kawai H."/>
            <person name="Kimura K."/>
            <person name="Kloareg B."/>
            <person name="Kupper F.C."/>
            <person name="Lang D."/>
            <person name="Le Bail A."/>
            <person name="Leblanc C."/>
            <person name="Lerouge P."/>
            <person name="Lohr M."/>
            <person name="Lopez P.J."/>
            <person name="Martens C."/>
            <person name="Maumus F."/>
            <person name="Michel G."/>
            <person name="Miranda-Saavedra D."/>
            <person name="Morales J."/>
            <person name="Moreau H."/>
            <person name="Motomura T."/>
            <person name="Nagasato C."/>
            <person name="Napoli C.A."/>
            <person name="Nelson D.R."/>
            <person name="Nyvall-Collen P."/>
            <person name="Peters A.F."/>
            <person name="Pommier C."/>
            <person name="Potin P."/>
            <person name="Poulain J."/>
            <person name="Quesneville H."/>
            <person name="Read B."/>
            <person name="Rensing S.A."/>
            <person name="Ritter A."/>
            <person name="Rousvoal S."/>
            <person name="Samanta M."/>
            <person name="Samson G."/>
            <person name="Schroeder D.C."/>
            <person name="Segurens B."/>
            <person name="Strittmatter M."/>
            <person name="Tonon T."/>
            <person name="Tregear J.W."/>
            <person name="Valentin K."/>
            <person name="von Dassow P."/>
            <person name="Yamagishi T."/>
            <person name="Van de Peer Y."/>
            <person name="Wincker P."/>
        </authorList>
    </citation>
    <scope>NUCLEOTIDE SEQUENCE [LARGE SCALE GENOMIC DNA]</scope>
    <source>
        <strain evidence="8">Ec32 / CCAP1310/4</strain>
    </source>
</reference>
<evidence type="ECO:0000259" key="6">
    <source>
        <dbReference type="SMART" id="SM00865"/>
    </source>
</evidence>
<dbReference type="STRING" id="2880.D8LC51"/>
<dbReference type="FunFam" id="3.40.50.1440:FF:000001">
    <property type="entry name" value="Cell division protein FtsZ"/>
    <property type="match status" value="1"/>
</dbReference>
<dbReference type="SMART" id="SM00864">
    <property type="entry name" value="Tubulin"/>
    <property type="match status" value="1"/>
</dbReference>
<dbReference type="PROSITE" id="PS00227">
    <property type="entry name" value="TUBULIN"/>
    <property type="match status" value="1"/>
</dbReference>
<dbReference type="EMBL" id="FN647683">
    <property type="protein sequence ID" value="CBN79234.1"/>
    <property type="molecule type" value="Genomic_DNA"/>
</dbReference>
<sequence length="546" mass="56614">MSSAGKEMGMVQRRRQISTARAVVVAAALAVLRVADGFRYAAAPLDRGAAALSRDDHCEHGLASTTTRKSRSRLMMMATDDPELPEIIEGGSGSGEKSRFMPVSFDRVETPVAVAKGAGIATTAVASSVLAGKMPATTAGGKTPRVAQQGQGQKKEQFIQPEEVPTTFEPHAAQLMPDGGNTPCSIKVVGVGGGGGNAVNRMVQTGIAGVEFWSLNTDAQALSRNLAPGKLAIGQSVTRGLGAGGVPSVGRKAAEESMDDLRLVVQGADMVFVTCGMGGGTGSGAAPYVAEAARDQGCLTVGVVTKPFAFEGRKRMSQANEGIELLREKVDTLIVIANDKLLQIVPEDTPVQDAFLVADDILRQGVVGISEIIIKPGLVNVDFADVRSVMNKAGTALMGLGKAKGKNRAAEAARAAIESPLLDFPVTDAKGIVFNIIGDADLTLAEINEAASVIYANVDPDANIIFGALVDADVARCLAVGDRLFVHSELRQGATGVQPNQAGKSATAAAVSRHRPGKQKLVPKRSGMGPSRLPATRRVSIHSGIT</sequence>
<dbReference type="PROSITE" id="PS01134">
    <property type="entry name" value="FTSZ_1"/>
    <property type="match status" value="1"/>
</dbReference>
<dbReference type="CDD" id="cd02201">
    <property type="entry name" value="FtsZ_type1"/>
    <property type="match status" value="1"/>
</dbReference>
<dbReference type="GO" id="GO:0003924">
    <property type="term" value="F:GTPase activity"/>
    <property type="evidence" value="ECO:0007669"/>
    <property type="project" value="InterPro"/>
</dbReference>
<dbReference type="eggNOG" id="ENOG502QRFN">
    <property type="taxonomic scope" value="Eukaryota"/>
</dbReference>
<name>D8LC51_ECTSI</name>
<evidence type="ECO:0000313" key="8">
    <source>
        <dbReference type="Proteomes" id="UP000002630"/>
    </source>
</evidence>
<evidence type="ECO:0000256" key="1">
    <source>
        <dbReference type="ARBA" id="ARBA00009690"/>
    </source>
</evidence>
<dbReference type="InterPro" id="IPR000158">
    <property type="entry name" value="Cell_div_FtsZ"/>
</dbReference>
<feature type="domain" description="Tubulin/FtsZ 2-layer sandwich" evidence="6">
    <location>
        <begin position="379"/>
        <end position="506"/>
    </location>
</feature>
<dbReference type="PANTHER" id="PTHR30314">
    <property type="entry name" value="CELL DIVISION PROTEIN FTSZ-RELATED"/>
    <property type="match status" value="1"/>
</dbReference>
<dbReference type="InterPro" id="IPR020805">
    <property type="entry name" value="Cell_div_FtsZ_CS"/>
</dbReference>
<feature type="domain" description="Tubulin/FtsZ GTPase" evidence="5">
    <location>
        <begin position="185"/>
        <end position="377"/>
    </location>
</feature>
<dbReference type="SMART" id="SM00865">
    <property type="entry name" value="Tubulin_C"/>
    <property type="match status" value="1"/>
</dbReference>
<dbReference type="GO" id="GO:0051301">
    <property type="term" value="P:cell division"/>
    <property type="evidence" value="ECO:0007669"/>
    <property type="project" value="TreeGrafter"/>
</dbReference>
<dbReference type="Pfam" id="PF12327">
    <property type="entry name" value="FtsZ_C"/>
    <property type="match status" value="1"/>
</dbReference>
<keyword evidence="8" id="KW-1185">Reference proteome</keyword>
<dbReference type="InterPro" id="IPR045061">
    <property type="entry name" value="FtsZ/CetZ"/>
</dbReference>
<evidence type="ECO:0000313" key="7">
    <source>
        <dbReference type="EMBL" id="CBN79234.1"/>
    </source>
</evidence>
<dbReference type="GO" id="GO:0048285">
    <property type="term" value="P:organelle fission"/>
    <property type="evidence" value="ECO:0007669"/>
    <property type="project" value="TreeGrafter"/>
</dbReference>
<evidence type="ECO:0008006" key="9">
    <source>
        <dbReference type="Google" id="ProtNLM"/>
    </source>
</evidence>
<dbReference type="Proteomes" id="UP000002630">
    <property type="component" value="Linkage Group LG08"/>
</dbReference>
<feature type="compositionally biased region" description="Basic residues" evidence="4">
    <location>
        <begin position="512"/>
        <end position="523"/>
    </location>
</feature>
<dbReference type="GO" id="GO:0032153">
    <property type="term" value="C:cell division site"/>
    <property type="evidence" value="ECO:0007669"/>
    <property type="project" value="TreeGrafter"/>
</dbReference>
<keyword evidence="2" id="KW-0547">Nucleotide-binding</keyword>